<evidence type="ECO:0000256" key="13">
    <source>
        <dbReference type="ARBA" id="ARBA00023237"/>
    </source>
</evidence>
<sequence>MGTPEDVSRSLQEDGAPADALKPITAELIRELDENHVRQAVSGLQPLMGTAEPYRVGPGDVLNIVVWNHPELALTPAGAGGTALLTGVNELGNGYNVAPDGTIQFPFTGVVKVAGLNEFQIRERLARRLSDYVNSPQITVRVQAYRSARIYVDGEVRSPGVLPITDIPMTLPEALNRAGGMTPDADRSSIMLTRNGMTTFIDLPALTRSSIDPTRILLKDGDLLRVVSRQDSKVYLMGDVYLPTAHVMHDGNVTLAAALGEAGGVRPETGNPRQVYVIRRGADGEPEIYHLDASRPIAYVLAADFRLKPRDIVFVDPAPVVRWNRVISNLLPSYNAVYAARVMTR</sequence>
<evidence type="ECO:0000259" key="15">
    <source>
        <dbReference type="Pfam" id="PF02563"/>
    </source>
</evidence>
<dbReference type="PANTHER" id="PTHR33619">
    <property type="entry name" value="POLYSACCHARIDE EXPORT PROTEIN GFCE-RELATED"/>
    <property type="match status" value="1"/>
</dbReference>
<dbReference type="EMBL" id="JAUZQE010000049">
    <property type="protein sequence ID" value="MDR4127032.1"/>
    <property type="molecule type" value="Genomic_DNA"/>
</dbReference>
<evidence type="ECO:0000256" key="8">
    <source>
        <dbReference type="ARBA" id="ARBA00023047"/>
    </source>
</evidence>
<evidence type="ECO:0000256" key="11">
    <source>
        <dbReference type="ARBA" id="ARBA00023136"/>
    </source>
</evidence>
<name>A0ABU1D9H9_9BURK</name>
<dbReference type="InterPro" id="IPR040716">
    <property type="entry name" value="Wza_C"/>
</dbReference>
<protein>
    <submittedName>
        <fullName evidence="18">Polysaccharide biosynthesis/export family protein</fullName>
    </submittedName>
</protein>
<keyword evidence="6" id="KW-0812">Transmembrane</keyword>
<keyword evidence="4" id="KW-1134">Transmembrane beta strand</keyword>
<evidence type="ECO:0000259" key="16">
    <source>
        <dbReference type="Pfam" id="PF18412"/>
    </source>
</evidence>
<gene>
    <name evidence="18" type="ORF">Q8947_13705</name>
</gene>
<accession>A0ABU1D9H9</accession>
<evidence type="ECO:0000256" key="5">
    <source>
        <dbReference type="ARBA" id="ARBA00022597"/>
    </source>
</evidence>
<keyword evidence="14" id="KW-0449">Lipoprotein</keyword>
<dbReference type="Proteomes" id="UP001232156">
    <property type="component" value="Unassembled WGS sequence"/>
</dbReference>
<evidence type="ECO:0000256" key="4">
    <source>
        <dbReference type="ARBA" id="ARBA00022452"/>
    </source>
</evidence>
<keyword evidence="11" id="KW-0472">Membrane</keyword>
<feature type="domain" description="Outer-membrane lipoprotein Wza C-terminal" evidence="16">
    <location>
        <begin position="318"/>
        <end position="338"/>
    </location>
</feature>
<dbReference type="RefSeq" id="WP_347287604.1">
    <property type="nucleotide sequence ID" value="NZ_JAUZQE010000049.1"/>
</dbReference>
<keyword evidence="10" id="KW-0626">Porin</keyword>
<organism evidence="18 19">
    <name type="scientific">Yanghanlia caeni</name>
    <dbReference type="NCBI Taxonomy" id="3064283"/>
    <lineage>
        <taxon>Bacteria</taxon>
        <taxon>Pseudomonadati</taxon>
        <taxon>Pseudomonadota</taxon>
        <taxon>Betaproteobacteria</taxon>
        <taxon>Burkholderiales</taxon>
        <taxon>Alcaligenaceae</taxon>
        <taxon>Yanghanlia</taxon>
    </lineage>
</organism>
<reference evidence="18 19" key="1">
    <citation type="submission" date="2023-08" db="EMBL/GenBank/DDBJ databases">
        <title>Alcaligenaceae gen. nov., a novel taxon isolated from the sludge of Yixing Pesticide Factory.</title>
        <authorList>
            <person name="Ruan L."/>
        </authorList>
    </citation>
    <scope>NUCLEOTIDE SEQUENCE [LARGE SCALE GENOMIC DNA]</scope>
    <source>
        <strain evidence="18 19">LG-2</strain>
    </source>
</reference>
<dbReference type="InterPro" id="IPR054765">
    <property type="entry name" value="SLBB_dom"/>
</dbReference>
<evidence type="ECO:0000256" key="1">
    <source>
        <dbReference type="ARBA" id="ARBA00004571"/>
    </source>
</evidence>
<feature type="domain" description="Polysaccharide export protein N-terminal" evidence="15">
    <location>
        <begin position="51"/>
        <end position="143"/>
    </location>
</feature>
<dbReference type="Gene3D" id="1.20.5.70">
    <property type="match status" value="1"/>
</dbReference>
<evidence type="ECO:0000256" key="6">
    <source>
        <dbReference type="ARBA" id="ARBA00022692"/>
    </source>
</evidence>
<evidence type="ECO:0000256" key="3">
    <source>
        <dbReference type="ARBA" id="ARBA00022448"/>
    </source>
</evidence>
<feature type="domain" description="SLBB" evidence="17">
    <location>
        <begin position="149"/>
        <end position="226"/>
    </location>
</feature>
<evidence type="ECO:0000256" key="9">
    <source>
        <dbReference type="ARBA" id="ARBA00023065"/>
    </source>
</evidence>
<feature type="domain" description="SLBB" evidence="17">
    <location>
        <begin position="233"/>
        <end position="315"/>
    </location>
</feature>
<evidence type="ECO:0000313" key="18">
    <source>
        <dbReference type="EMBL" id="MDR4127032.1"/>
    </source>
</evidence>
<dbReference type="Pfam" id="PF18412">
    <property type="entry name" value="Wza_C"/>
    <property type="match status" value="1"/>
</dbReference>
<dbReference type="PANTHER" id="PTHR33619:SF3">
    <property type="entry name" value="POLYSACCHARIDE EXPORT PROTEIN GFCE-RELATED"/>
    <property type="match status" value="1"/>
</dbReference>
<dbReference type="Pfam" id="PF22461">
    <property type="entry name" value="SLBB_2"/>
    <property type="match status" value="2"/>
</dbReference>
<keyword evidence="3" id="KW-0813">Transport</keyword>
<keyword evidence="8" id="KW-0625">Polysaccharide transport</keyword>
<dbReference type="Pfam" id="PF02563">
    <property type="entry name" value="Poly_export"/>
    <property type="match status" value="1"/>
</dbReference>
<dbReference type="Gene3D" id="3.10.560.10">
    <property type="entry name" value="Outer membrane lipoprotein wza domain like"/>
    <property type="match status" value="2"/>
</dbReference>
<evidence type="ECO:0000256" key="2">
    <source>
        <dbReference type="ARBA" id="ARBA00009450"/>
    </source>
</evidence>
<keyword evidence="13" id="KW-0998">Cell outer membrane</keyword>
<evidence type="ECO:0000313" key="19">
    <source>
        <dbReference type="Proteomes" id="UP001232156"/>
    </source>
</evidence>
<evidence type="ECO:0000256" key="12">
    <source>
        <dbReference type="ARBA" id="ARBA00023139"/>
    </source>
</evidence>
<dbReference type="InterPro" id="IPR049712">
    <property type="entry name" value="Poly_export"/>
</dbReference>
<keyword evidence="19" id="KW-1185">Reference proteome</keyword>
<dbReference type="InterPro" id="IPR003715">
    <property type="entry name" value="Poly_export_N"/>
</dbReference>
<evidence type="ECO:0000256" key="14">
    <source>
        <dbReference type="ARBA" id="ARBA00023288"/>
    </source>
</evidence>
<keyword evidence="12" id="KW-0564">Palmitate</keyword>
<keyword evidence="9" id="KW-0406">Ion transport</keyword>
<keyword evidence="7" id="KW-0732">Signal</keyword>
<comment type="caution">
    <text evidence="18">The sequence shown here is derived from an EMBL/GenBank/DDBJ whole genome shotgun (WGS) entry which is preliminary data.</text>
</comment>
<comment type="similarity">
    <text evidence="2">Belongs to the BexD/CtrA/VexA family.</text>
</comment>
<comment type="subcellular location">
    <subcellularLocation>
        <location evidence="1">Cell outer membrane</location>
        <topology evidence="1">Multi-pass membrane protein</topology>
    </subcellularLocation>
</comment>
<evidence type="ECO:0000256" key="7">
    <source>
        <dbReference type="ARBA" id="ARBA00022729"/>
    </source>
</evidence>
<evidence type="ECO:0000256" key="10">
    <source>
        <dbReference type="ARBA" id="ARBA00023114"/>
    </source>
</evidence>
<dbReference type="Gene3D" id="3.30.1950.10">
    <property type="entry name" value="wza like domain"/>
    <property type="match status" value="1"/>
</dbReference>
<evidence type="ECO:0000259" key="17">
    <source>
        <dbReference type="Pfam" id="PF22461"/>
    </source>
</evidence>
<proteinExistence type="inferred from homology"/>
<keyword evidence="5" id="KW-0762">Sugar transport</keyword>